<proteinExistence type="predicted"/>
<sequence>MVPNTATAVAEAAGTGATGTARTHVTEHAVVVDAPADTVYGLVADVSAWPQVFGPTIHVEVLEEHADEQLLRIWATANDQVRSWTSHRILDSRARTVSFRQVASAHPVASMGGKWLVEPNDDGGSRVVLLHDYTAVDDDPAAVELIERAVDRNSRAELAALRNAAEQSGGAREDGGRTGAEDGGLRFTFSDSVDIGGSAEDVFAFLDRADLWPERLPHVARIGLEESPSDGGGSTVQRMDMDTRSPDGSLHNTMSVRVCFPDRSVIVYKQLRVPVVMSGHTGRWEIEPHGKGVRATSWHTVTLDPEGVRQLLGPEATLAEARAKVRQALGANSTTTLQHAKRFAEDLHDRP</sequence>
<dbReference type="RefSeq" id="WP_093852289.1">
    <property type="nucleotide sequence ID" value="NZ_FOSG01000029.1"/>
</dbReference>
<protein>
    <submittedName>
        <fullName evidence="2">Aromatase/bifunctional aromatase (Cyclase/dehydratase)</fullName>
    </submittedName>
</protein>
<feature type="region of interest" description="Disordered" evidence="1">
    <location>
        <begin position="163"/>
        <end position="183"/>
    </location>
</feature>
<feature type="compositionally biased region" description="Basic and acidic residues" evidence="1">
    <location>
        <begin position="171"/>
        <end position="183"/>
    </location>
</feature>
<organism evidence="2 3">
    <name type="scientific">Streptomyces pini</name>
    <dbReference type="NCBI Taxonomy" id="1520580"/>
    <lineage>
        <taxon>Bacteria</taxon>
        <taxon>Bacillati</taxon>
        <taxon>Actinomycetota</taxon>
        <taxon>Actinomycetes</taxon>
        <taxon>Kitasatosporales</taxon>
        <taxon>Streptomycetaceae</taxon>
        <taxon>Streptomyces</taxon>
    </lineage>
</organism>
<accession>A0A1I4L0H1</accession>
<name>A0A1I4L0H1_9ACTN</name>
<dbReference type="InterPro" id="IPR019587">
    <property type="entry name" value="Polyketide_cyclase/dehydratase"/>
</dbReference>
<feature type="region of interest" description="Disordered" evidence="1">
    <location>
        <begin position="1"/>
        <end position="21"/>
    </location>
</feature>
<evidence type="ECO:0000313" key="3">
    <source>
        <dbReference type="Proteomes" id="UP000198928"/>
    </source>
</evidence>
<gene>
    <name evidence="2" type="ORF">SAMN05192584_12913</name>
</gene>
<keyword evidence="3" id="KW-1185">Reference proteome</keyword>
<dbReference type="AlphaFoldDB" id="A0A1I4L0H1"/>
<dbReference type="SUPFAM" id="SSF55961">
    <property type="entry name" value="Bet v1-like"/>
    <property type="match status" value="2"/>
</dbReference>
<evidence type="ECO:0000256" key="1">
    <source>
        <dbReference type="SAM" id="MobiDB-lite"/>
    </source>
</evidence>
<evidence type="ECO:0000313" key="2">
    <source>
        <dbReference type="EMBL" id="SFL84323.1"/>
    </source>
</evidence>
<dbReference type="Pfam" id="PF10604">
    <property type="entry name" value="Polyketide_cyc2"/>
    <property type="match status" value="2"/>
</dbReference>
<dbReference type="Gene3D" id="3.30.530.20">
    <property type="match status" value="2"/>
</dbReference>
<dbReference type="Proteomes" id="UP000198928">
    <property type="component" value="Unassembled WGS sequence"/>
</dbReference>
<dbReference type="OrthoDB" id="3419705at2"/>
<dbReference type="InterPro" id="IPR023393">
    <property type="entry name" value="START-like_dom_sf"/>
</dbReference>
<reference evidence="3" key="1">
    <citation type="submission" date="2016-10" db="EMBL/GenBank/DDBJ databases">
        <authorList>
            <person name="Varghese N."/>
            <person name="Submissions S."/>
        </authorList>
    </citation>
    <scope>NUCLEOTIDE SEQUENCE [LARGE SCALE GENOMIC DNA]</scope>
    <source>
        <strain evidence="3">PL19</strain>
    </source>
</reference>
<dbReference type="CDD" id="cd08861">
    <property type="entry name" value="OtcD1_ARO-CYC_like"/>
    <property type="match status" value="2"/>
</dbReference>
<dbReference type="EMBL" id="FOSG01000029">
    <property type="protein sequence ID" value="SFL84323.1"/>
    <property type="molecule type" value="Genomic_DNA"/>
</dbReference>